<evidence type="ECO:0000256" key="3">
    <source>
        <dbReference type="ARBA" id="ARBA00023004"/>
    </source>
</evidence>
<dbReference type="Gene3D" id="1.10.760.10">
    <property type="entry name" value="Cytochrome c-like domain"/>
    <property type="match status" value="1"/>
</dbReference>
<keyword evidence="9" id="KW-1185">Reference proteome</keyword>
<keyword evidence="3 4" id="KW-0408">Iron</keyword>
<dbReference type="Proteomes" id="UP000334019">
    <property type="component" value="Chromosome"/>
</dbReference>
<evidence type="ECO:0000313" key="9">
    <source>
        <dbReference type="Proteomes" id="UP000334019"/>
    </source>
</evidence>
<sequence>MTEIPEHLLKRSRDRRAALGLGGGDEGAGESAAPAAAESSAVEPAAAATPAPAAAAAVEPEPAAPEPVPHYIEAAQRRKRIPVWAVPVLAGLIFWIPVYVGTLEQPPVEGGPLTAGEELYASCAGCHGPTGGGATGRQLSGGEVLLTFPDWRDQVEFVAQGTAGFQGEVYGDPDRPGGAHVGGSFGNMPPQGQAYGGALSRLELLEVVLYTRVEFGGELPEESELLAYIEALEASGEELPEEGPLPELELEGVAAGE</sequence>
<name>A0A5Q2RDM0_9ACTN</name>
<gene>
    <name evidence="8" type="ORF">GH723_00970</name>
</gene>
<accession>A0A5Q2RDM0</accession>
<feature type="compositionally biased region" description="Low complexity" evidence="5">
    <location>
        <begin position="245"/>
        <end position="257"/>
    </location>
</feature>
<dbReference type="Pfam" id="PF00034">
    <property type="entry name" value="Cytochrom_C"/>
    <property type="match status" value="1"/>
</dbReference>
<evidence type="ECO:0000256" key="2">
    <source>
        <dbReference type="ARBA" id="ARBA00022723"/>
    </source>
</evidence>
<evidence type="ECO:0000313" key="8">
    <source>
        <dbReference type="EMBL" id="QGG93794.1"/>
    </source>
</evidence>
<keyword evidence="6" id="KW-0472">Membrane</keyword>
<dbReference type="InterPro" id="IPR009056">
    <property type="entry name" value="Cyt_c-like_dom"/>
</dbReference>
<evidence type="ECO:0000259" key="7">
    <source>
        <dbReference type="PROSITE" id="PS51007"/>
    </source>
</evidence>
<evidence type="ECO:0000256" key="5">
    <source>
        <dbReference type="SAM" id="MobiDB-lite"/>
    </source>
</evidence>
<feature type="transmembrane region" description="Helical" evidence="6">
    <location>
        <begin position="81"/>
        <end position="100"/>
    </location>
</feature>
<keyword evidence="1 4" id="KW-0349">Heme</keyword>
<dbReference type="PROSITE" id="PS51007">
    <property type="entry name" value="CYTC"/>
    <property type="match status" value="1"/>
</dbReference>
<keyword evidence="6" id="KW-0812">Transmembrane</keyword>
<evidence type="ECO:0000256" key="1">
    <source>
        <dbReference type="ARBA" id="ARBA00022617"/>
    </source>
</evidence>
<dbReference type="GO" id="GO:0046872">
    <property type="term" value="F:metal ion binding"/>
    <property type="evidence" value="ECO:0007669"/>
    <property type="project" value="UniProtKB-KW"/>
</dbReference>
<dbReference type="EMBL" id="CP045851">
    <property type="protein sequence ID" value="QGG93794.1"/>
    <property type="molecule type" value="Genomic_DNA"/>
</dbReference>
<dbReference type="RefSeq" id="WP_153757900.1">
    <property type="nucleotide sequence ID" value="NZ_CP045851.1"/>
</dbReference>
<organism evidence="8 9">
    <name type="scientific">Actinomarinicola tropica</name>
    <dbReference type="NCBI Taxonomy" id="2789776"/>
    <lineage>
        <taxon>Bacteria</taxon>
        <taxon>Bacillati</taxon>
        <taxon>Actinomycetota</taxon>
        <taxon>Acidimicrobiia</taxon>
        <taxon>Acidimicrobiales</taxon>
        <taxon>Iamiaceae</taxon>
        <taxon>Actinomarinicola</taxon>
    </lineage>
</organism>
<dbReference type="SUPFAM" id="SSF46626">
    <property type="entry name" value="Cytochrome c"/>
    <property type="match status" value="1"/>
</dbReference>
<feature type="compositionally biased region" description="Low complexity" evidence="5">
    <location>
        <begin position="29"/>
        <end position="61"/>
    </location>
</feature>
<keyword evidence="2 4" id="KW-0479">Metal-binding</keyword>
<keyword evidence="6" id="KW-1133">Transmembrane helix</keyword>
<protein>
    <recommendedName>
        <fullName evidence="7">Cytochrome c domain-containing protein</fullName>
    </recommendedName>
</protein>
<proteinExistence type="predicted"/>
<dbReference type="KEGG" id="atq:GH723_00970"/>
<dbReference type="InterPro" id="IPR036909">
    <property type="entry name" value="Cyt_c-like_dom_sf"/>
</dbReference>
<feature type="compositionally biased region" description="Basic and acidic residues" evidence="5">
    <location>
        <begin position="1"/>
        <end position="17"/>
    </location>
</feature>
<dbReference type="AlphaFoldDB" id="A0A5Q2RDM0"/>
<feature type="domain" description="Cytochrome c" evidence="7">
    <location>
        <begin position="111"/>
        <end position="215"/>
    </location>
</feature>
<feature type="region of interest" description="Disordered" evidence="5">
    <location>
        <begin position="237"/>
        <end position="257"/>
    </location>
</feature>
<dbReference type="GO" id="GO:0009055">
    <property type="term" value="F:electron transfer activity"/>
    <property type="evidence" value="ECO:0007669"/>
    <property type="project" value="InterPro"/>
</dbReference>
<reference evidence="8 9" key="1">
    <citation type="submission" date="2019-11" db="EMBL/GenBank/DDBJ databases">
        <authorList>
            <person name="He Y."/>
        </authorList>
    </citation>
    <scope>NUCLEOTIDE SEQUENCE [LARGE SCALE GENOMIC DNA]</scope>
    <source>
        <strain evidence="8 9">SCSIO 58843</strain>
    </source>
</reference>
<evidence type="ECO:0000256" key="4">
    <source>
        <dbReference type="PROSITE-ProRule" id="PRU00433"/>
    </source>
</evidence>
<evidence type="ECO:0000256" key="6">
    <source>
        <dbReference type="SAM" id="Phobius"/>
    </source>
</evidence>
<feature type="region of interest" description="Disordered" evidence="5">
    <location>
        <begin position="1"/>
        <end position="65"/>
    </location>
</feature>
<dbReference type="GO" id="GO:0020037">
    <property type="term" value="F:heme binding"/>
    <property type="evidence" value="ECO:0007669"/>
    <property type="project" value="InterPro"/>
</dbReference>